<keyword evidence="4" id="KW-0732">Signal</keyword>
<feature type="domain" description="GH10" evidence="5">
    <location>
        <begin position="70"/>
        <end position="148"/>
    </location>
</feature>
<feature type="signal peptide" evidence="4">
    <location>
        <begin position="1"/>
        <end position="29"/>
    </location>
</feature>
<evidence type="ECO:0000259" key="5">
    <source>
        <dbReference type="Pfam" id="PF00331"/>
    </source>
</evidence>
<dbReference type="PANTHER" id="PTHR12631">
    <property type="entry name" value="ALPHA-L-IDURONIDASE"/>
    <property type="match status" value="1"/>
</dbReference>
<keyword evidence="3" id="KW-0624">Polysaccharide degradation</keyword>
<evidence type="ECO:0000256" key="3">
    <source>
        <dbReference type="ARBA" id="ARBA00023326"/>
    </source>
</evidence>
<keyword evidence="2" id="KW-0119">Carbohydrate metabolism</keyword>
<sequence>MDRVRILFCTTVCFAGMAAVGVHSSMARAADAPASPWGASSSGSSFRTHPQWFPKMAEAGVATVRLFPEWRAIEPEDGTWKWDAADSLVGAATQNGLKISGLLLGSSPGTEASHAFPMNDLDDWSEYVSAVAGRYREQIRYWEVWNEGNGSFNDGGNTTSDYAKLAIASYEAAKRVNSQAQVGLTVASFDLPYLNQAILAMAKAGKPDSFDYLCVHPYEVADGISNDVDGEIPFLWMSHLLRDMLKDSAPERSDAEIWITEVGRWIGTRNERTVSEADAAKALVKIYTMSIAQGIARVQWFEAQAPQGEDQGFGLLEQDGTARDAYQTLALLKKALGAKPAYQGWLALGRNGRGYGFVFQGHSYPVLVAWMPKGLTDKSLSFASDVKVIDPSNGTSRTLKANQALELNEAPVLVAGLPTDLRDQARLNAGKRFPWGGDHADVTTVSIRPGTADADKGVFLLGEGERRTFDFSDGSSGVEMEGDISHPANFYVHPSFASPQTRDYYIRVAVRRLGSGNVGMNLLYEVADSQGRTPYVNRGKWFGASQDSGWQTYTWHVSDASFSKMWGYDFSIRPEQSVPFVLGKVEVSTQPFK</sequence>
<name>A0A4V2Q873_9GAMM</name>
<gene>
    <name evidence="6" type="ORF">EV691_101133</name>
</gene>
<dbReference type="EMBL" id="SMMU01000001">
    <property type="protein sequence ID" value="TCL34698.1"/>
    <property type="molecule type" value="Genomic_DNA"/>
</dbReference>
<reference evidence="6 7" key="1">
    <citation type="submission" date="2019-03" db="EMBL/GenBank/DDBJ databases">
        <title>Genomic Encyclopedia of Type Strains, Phase IV (KMG-IV): sequencing the most valuable type-strain genomes for metagenomic binning, comparative biology and taxonomic classification.</title>
        <authorList>
            <person name="Goeker M."/>
        </authorList>
    </citation>
    <scope>NUCLEOTIDE SEQUENCE [LARGE SCALE GENOMIC DNA]</scope>
    <source>
        <strain evidence="6 7">DSM 2286</strain>
    </source>
</reference>
<proteinExistence type="predicted"/>
<keyword evidence="1 6" id="KW-0378">Hydrolase</keyword>
<dbReference type="GO" id="GO:0004553">
    <property type="term" value="F:hydrolase activity, hydrolyzing O-glycosyl compounds"/>
    <property type="evidence" value="ECO:0007669"/>
    <property type="project" value="InterPro"/>
</dbReference>
<protein>
    <submittedName>
        <fullName evidence="6">Glycosyl hydrolase family 10</fullName>
    </submittedName>
</protein>
<evidence type="ECO:0000256" key="4">
    <source>
        <dbReference type="SAM" id="SignalP"/>
    </source>
</evidence>
<evidence type="ECO:0000313" key="6">
    <source>
        <dbReference type="EMBL" id="TCL34698.1"/>
    </source>
</evidence>
<organism evidence="6 7">
    <name type="scientific">Azotobacter chroococcum</name>
    <dbReference type="NCBI Taxonomy" id="353"/>
    <lineage>
        <taxon>Bacteria</taxon>
        <taxon>Pseudomonadati</taxon>
        <taxon>Pseudomonadota</taxon>
        <taxon>Gammaproteobacteria</taxon>
        <taxon>Pseudomonadales</taxon>
        <taxon>Pseudomonadaceae</taxon>
        <taxon>Azotobacter</taxon>
    </lineage>
</organism>
<evidence type="ECO:0000256" key="2">
    <source>
        <dbReference type="ARBA" id="ARBA00023277"/>
    </source>
</evidence>
<dbReference type="AlphaFoldDB" id="A0A4V2Q873"/>
<dbReference type="InterPro" id="IPR001000">
    <property type="entry name" value="GH10_dom"/>
</dbReference>
<dbReference type="SUPFAM" id="SSF51445">
    <property type="entry name" value="(Trans)glycosidases"/>
    <property type="match status" value="1"/>
</dbReference>
<comment type="caution">
    <text evidence="6">The sequence shown here is derived from an EMBL/GenBank/DDBJ whole genome shotgun (WGS) entry which is preliminary data.</text>
</comment>
<dbReference type="PANTHER" id="PTHR12631:SF10">
    <property type="entry name" value="BETA-XYLOSIDASE-LIKE PROTEIN-RELATED"/>
    <property type="match status" value="1"/>
</dbReference>
<dbReference type="Pfam" id="PF00331">
    <property type="entry name" value="Glyco_hydro_10"/>
    <property type="match status" value="1"/>
</dbReference>
<evidence type="ECO:0000256" key="1">
    <source>
        <dbReference type="ARBA" id="ARBA00022801"/>
    </source>
</evidence>
<dbReference type="InterPro" id="IPR051923">
    <property type="entry name" value="Glycosyl_Hydrolase_39"/>
</dbReference>
<dbReference type="Gene3D" id="3.20.20.80">
    <property type="entry name" value="Glycosidases"/>
    <property type="match status" value="1"/>
</dbReference>
<dbReference type="Proteomes" id="UP000295169">
    <property type="component" value="Unassembled WGS sequence"/>
</dbReference>
<accession>A0A4V2Q873</accession>
<dbReference type="GO" id="GO:0000272">
    <property type="term" value="P:polysaccharide catabolic process"/>
    <property type="evidence" value="ECO:0007669"/>
    <property type="project" value="UniProtKB-KW"/>
</dbReference>
<feature type="chain" id="PRO_5020521473" evidence="4">
    <location>
        <begin position="30"/>
        <end position="593"/>
    </location>
</feature>
<dbReference type="InterPro" id="IPR017853">
    <property type="entry name" value="GH"/>
</dbReference>
<evidence type="ECO:0000313" key="7">
    <source>
        <dbReference type="Proteomes" id="UP000295169"/>
    </source>
</evidence>